<gene>
    <name evidence="2" type="ORF">VIBR0546_03570</name>
</gene>
<dbReference type="eggNOG" id="COG2220">
    <property type="taxonomic scope" value="Bacteria"/>
</dbReference>
<evidence type="ECO:0000313" key="3">
    <source>
        <dbReference type="Proteomes" id="UP000004371"/>
    </source>
</evidence>
<dbReference type="PANTHER" id="PTHR15032:SF4">
    <property type="entry name" value="N-ACYL-PHOSPHATIDYLETHANOLAMINE-HYDROLYZING PHOSPHOLIPASE D"/>
    <property type="match status" value="1"/>
</dbReference>
<dbReference type="Gene3D" id="3.60.15.10">
    <property type="entry name" value="Ribonuclease Z/Hydroxyacylglutathione hydrolase-like"/>
    <property type="match status" value="1"/>
</dbReference>
<dbReference type="STRING" id="945543.VIBR0546_03570"/>
<feature type="domain" description="Metallo-beta-lactamase" evidence="1">
    <location>
        <begin position="121"/>
        <end position="323"/>
    </location>
</feature>
<dbReference type="Proteomes" id="UP000004371">
    <property type="component" value="Unassembled WGS sequence"/>
</dbReference>
<evidence type="ECO:0000313" key="2">
    <source>
        <dbReference type="EMBL" id="EGA66645.1"/>
    </source>
</evidence>
<evidence type="ECO:0000259" key="1">
    <source>
        <dbReference type="Pfam" id="PF12706"/>
    </source>
</evidence>
<dbReference type="EMBL" id="AEVS01000035">
    <property type="protein sequence ID" value="EGA66645.1"/>
    <property type="molecule type" value="Genomic_DNA"/>
</dbReference>
<comment type="caution">
    <text evidence="2">The sequence shown here is derived from an EMBL/GenBank/DDBJ whole genome shotgun (WGS) entry which is preliminary data.</text>
</comment>
<dbReference type="PANTHER" id="PTHR15032">
    <property type="entry name" value="N-ACYL-PHOSPHATIDYLETHANOLAMINE-HYDROLYZING PHOSPHOLIPASE D"/>
    <property type="match status" value="1"/>
</dbReference>
<dbReference type="SUPFAM" id="SSF56281">
    <property type="entry name" value="Metallo-hydrolase/oxidoreductase"/>
    <property type="match status" value="1"/>
</dbReference>
<dbReference type="GO" id="GO:0005737">
    <property type="term" value="C:cytoplasm"/>
    <property type="evidence" value="ECO:0007669"/>
    <property type="project" value="TreeGrafter"/>
</dbReference>
<dbReference type="Pfam" id="PF12706">
    <property type="entry name" value="Lactamase_B_2"/>
    <property type="match status" value="1"/>
</dbReference>
<dbReference type="AlphaFoldDB" id="E8LRP2"/>
<name>E8LRP2_9VIBR</name>
<proteinExistence type="predicted"/>
<keyword evidence="3" id="KW-1185">Reference proteome</keyword>
<organism evidence="2 3">
    <name type="scientific">Vibrio brasiliensis LMG 20546</name>
    <dbReference type="NCBI Taxonomy" id="945543"/>
    <lineage>
        <taxon>Bacteria</taxon>
        <taxon>Pseudomonadati</taxon>
        <taxon>Pseudomonadota</taxon>
        <taxon>Gammaproteobacteria</taxon>
        <taxon>Vibrionales</taxon>
        <taxon>Vibrionaceae</taxon>
        <taxon>Vibrio</taxon>
        <taxon>Vibrio oreintalis group</taxon>
    </lineage>
</organism>
<dbReference type="InterPro" id="IPR001279">
    <property type="entry name" value="Metallo-B-lactamas"/>
</dbReference>
<sequence>MTMGNVIKASVISVLGVLGYNQCIADDGDQSRRQSELQRAERIAQSAQFKDGKAITRMPSVASSESTLEVMRQFFFERASLKPSHKLPHYPTNLTQLKQRSDQMRVTWLGHSSLFIDLDSTRILIDPVFEYASPWIAKTLFNRNVNAPLEREQLPVPDVIVISHDHYDHLEESTVRHFANKDVKFFVPLGVGRHLESWGVAPGKINEFDWWQEANINGITFTSTPANHNSGRTGFDSNSTLWCSWAIKGQSGSFFYSGDSAYDDHFSQIGEKLGPFDLAFIEVAANVKNGRGFPVENWGHMQARHTMQAFQDLNAEQLFPVHWSTYELFAHKWDEPMTDLIAEAQTTGAHLVTPMVGETLEVTKQMKTTFWWKNLQYNLASARLNTDKLYN</sequence>
<accession>E8LRP2</accession>
<dbReference type="InterPro" id="IPR036866">
    <property type="entry name" value="RibonucZ/Hydroxyglut_hydro"/>
</dbReference>
<reference evidence="2 3" key="1">
    <citation type="journal article" date="2012" name="Int. J. Syst. Evol. Microbiol.">
        <title>Vibrio caribbeanicus sp. nov., isolated from the marine sponge Scleritoderma cyanea.</title>
        <authorList>
            <person name="Hoffmann M."/>
            <person name="Monday S.R."/>
            <person name="Allard M.W."/>
            <person name="Strain E.A."/>
            <person name="Whittaker P."/>
            <person name="Naum M."/>
            <person name="McCarthy P.J."/>
            <person name="Lopez J.V."/>
            <person name="Fischer M."/>
            <person name="Brown E.W."/>
        </authorList>
    </citation>
    <scope>NUCLEOTIDE SEQUENCE [LARGE SCALE GENOMIC DNA]</scope>
    <source>
        <strain evidence="2 3">LMG 20546</strain>
    </source>
</reference>
<dbReference type="RefSeq" id="WP_006878471.1">
    <property type="nucleotide sequence ID" value="NZ_AEVS01000035.1"/>
</dbReference>
<protein>
    <recommendedName>
        <fullName evidence="1">Metallo-beta-lactamase domain-containing protein</fullName>
    </recommendedName>
</protein>